<dbReference type="STRING" id="66969.Lwal_1890"/>
<evidence type="ECO:0000313" key="3">
    <source>
        <dbReference type="Proteomes" id="UP000054729"/>
    </source>
</evidence>
<sequence>MAESKIEERMNDIEHRLSLLEIKAKLKGKDKTEIKKSIQPVANKEVSGNLLGWISSICFILAAGLIIKLSFDSGWLTHEKQLGIATLFGFALFAGGLFISNSDNYYARFLPAAGSAILYLTCFAAYQFYYLILFQTVIAITCLITALTIWFYVQFKHDIYAILAVIGAYSAPILTNMDHNAIFSLYYFIICSLTFTTLSIWVQSRTLTVISSYLAIASTGYAGINLDINGLIVFTLSLHFLIFSIGSYLYSQCNQQTLSYKECWSFLPVLLIFYTLEYFYIDKIDPFYAPIVSIASAVLLILLYRAADKRPEDLSMPSSGLIVTFSTLVFFHSVYLKLLPTDFKPWLFVCIVLTYGLYRKQLLQRSFRYTNLFPIIAVSSILSIEYLNIVSHLLFPINLNWTLIAWCSYASLIFAILKNQHYLKQSKNYIHVALASAQLLAVLGLYQLALPLGTLSISLSWLAYALIILTISRLKDDLDLAKSTLIILIFSALKALIYDAASTASLARILSLLFTGVILYTSGFTIRQMTRSTYAINE</sequence>
<comment type="caution">
    <text evidence="2">The sequence shown here is derived from an EMBL/GenBank/DDBJ whole genome shotgun (WGS) entry which is preliminary data.</text>
</comment>
<dbReference type="EMBL" id="LNZB01000041">
    <property type="protein sequence ID" value="KTD78455.1"/>
    <property type="molecule type" value="Genomic_DNA"/>
</dbReference>
<feature type="transmembrane region" description="Helical" evidence="1">
    <location>
        <begin position="230"/>
        <end position="251"/>
    </location>
</feature>
<dbReference type="Pfam" id="PF10101">
    <property type="entry name" value="DUF2339"/>
    <property type="match status" value="1"/>
</dbReference>
<keyword evidence="1" id="KW-1133">Transmembrane helix</keyword>
<name>A0A0W1AAZ2_9GAMM</name>
<feature type="transmembrane region" description="Helical" evidence="1">
    <location>
        <begin position="370"/>
        <end position="387"/>
    </location>
</feature>
<feature type="transmembrane region" description="Helical" evidence="1">
    <location>
        <begin position="287"/>
        <end position="307"/>
    </location>
</feature>
<dbReference type="PANTHER" id="PTHR38434">
    <property type="entry name" value="BLL2549 PROTEIN"/>
    <property type="match status" value="1"/>
</dbReference>
<dbReference type="PATRIC" id="fig|66969.6.peg.2053"/>
<keyword evidence="1" id="KW-0812">Transmembrane</keyword>
<feature type="transmembrane region" description="Helical" evidence="1">
    <location>
        <begin position="507"/>
        <end position="526"/>
    </location>
</feature>
<gene>
    <name evidence="2" type="ORF">Lwal_1890</name>
</gene>
<evidence type="ECO:0008006" key="4">
    <source>
        <dbReference type="Google" id="ProtNLM"/>
    </source>
</evidence>
<feature type="transmembrane region" description="Helical" evidence="1">
    <location>
        <begin position="159"/>
        <end position="175"/>
    </location>
</feature>
<feature type="transmembrane region" description="Helical" evidence="1">
    <location>
        <begin position="181"/>
        <end position="202"/>
    </location>
</feature>
<reference evidence="2 3" key="1">
    <citation type="submission" date="2015-11" db="EMBL/GenBank/DDBJ databases">
        <title>Genomic analysis of 38 Legionella species identifies large and diverse effector repertoires.</title>
        <authorList>
            <person name="Burstein D."/>
            <person name="Amaro F."/>
            <person name="Zusman T."/>
            <person name="Lifshitz Z."/>
            <person name="Cohen O."/>
            <person name="Gilbert J.A."/>
            <person name="Pupko T."/>
            <person name="Shuman H.A."/>
            <person name="Segal G."/>
        </authorList>
    </citation>
    <scope>NUCLEOTIDE SEQUENCE [LARGE SCALE GENOMIC DNA]</scope>
    <source>
        <strain evidence="2 3">ATCC 51914</strain>
    </source>
</reference>
<evidence type="ECO:0000313" key="2">
    <source>
        <dbReference type="EMBL" id="KTD78455.1"/>
    </source>
</evidence>
<feature type="transmembrane region" description="Helical" evidence="1">
    <location>
        <begin position="132"/>
        <end position="152"/>
    </location>
</feature>
<feature type="transmembrane region" description="Helical" evidence="1">
    <location>
        <begin position="452"/>
        <end position="471"/>
    </location>
</feature>
<feature type="transmembrane region" description="Helical" evidence="1">
    <location>
        <begin position="399"/>
        <end position="417"/>
    </location>
</feature>
<feature type="transmembrane region" description="Helical" evidence="1">
    <location>
        <begin position="343"/>
        <end position="358"/>
    </location>
</feature>
<dbReference type="AlphaFoldDB" id="A0A0W1AAZ2"/>
<feature type="transmembrane region" description="Helical" evidence="1">
    <location>
        <begin position="106"/>
        <end position="126"/>
    </location>
</feature>
<feature type="transmembrane region" description="Helical" evidence="1">
    <location>
        <begin position="82"/>
        <end position="99"/>
    </location>
</feature>
<feature type="transmembrane region" description="Helical" evidence="1">
    <location>
        <begin position="263"/>
        <end position="281"/>
    </location>
</feature>
<dbReference type="PANTHER" id="PTHR38434:SF1">
    <property type="entry name" value="BLL2549 PROTEIN"/>
    <property type="match status" value="1"/>
</dbReference>
<dbReference type="OrthoDB" id="8554743at2"/>
<feature type="transmembrane region" description="Helical" evidence="1">
    <location>
        <begin position="483"/>
        <end position="501"/>
    </location>
</feature>
<proteinExistence type="predicted"/>
<feature type="transmembrane region" description="Helical" evidence="1">
    <location>
        <begin position="50"/>
        <end position="70"/>
    </location>
</feature>
<organism evidence="2 3">
    <name type="scientific">Legionella waltersii</name>
    <dbReference type="NCBI Taxonomy" id="66969"/>
    <lineage>
        <taxon>Bacteria</taxon>
        <taxon>Pseudomonadati</taxon>
        <taxon>Pseudomonadota</taxon>
        <taxon>Gammaproteobacteria</taxon>
        <taxon>Legionellales</taxon>
        <taxon>Legionellaceae</taxon>
        <taxon>Legionella</taxon>
    </lineage>
</organism>
<evidence type="ECO:0000256" key="1">
    <source>
        <dbReference type="SAM" id="Phobius"/>
    </source>
</evidence>
<feature type="transmembrane region" description="Helical" evidence="1">
    <location>
        <begin position="429"/>
        <end position="446"/>
    </location>
</feature>
<feature type="transmembrane region" description="Helical" evidence="1">
    <location>
        <begin position="207"/>
        <end position="224"/>
    </location>
</feature>
<dbReference type="RefSeq" id="WP_058480540.1">
    <property type="nucleotide sequence ID" value="NZ_CAAAIQ010000004.1"/>
</dbReference>
<feature type="transmembrane region" description="Helical" evidence="1">
    <location>
        <begin position="319"/>
        <end position="337"/>
    </location>
</feature>
<accession>A0A0W1AAZ2</accession>
<keyword evidence="3" id="KW-1185">Reference proteome</keyword>
<keyword evidence="1" id="KW-0472">Membrane</keyword>
<protein>
    <recommendedName>
        <fullName evidence="4">DUF2339 domain-containing protein</fullName>
    </recommendedName>
</protein>
<dbReference type="Proteomes" id="UP000054729">
    <property type="component" value="Unassembled WGS sequence"/>
</dbReference>
<dbReference type="InterPro" id="IPR019286">
    <property type="entry name" value="DUF2339_TM"/>
</dbReference>